<reference evidence="2 3" key="1">
    <citation type="submission" date="2019-12" db="EMBL/GenBank/DDBJ databases">
        <title>Chromosome-level assembly of the Caenorhabditis remanei genome.</title>
        <authorList>
            <person name="Teterina A.A."/>
            <person name="Willis J.H."/>
            <person name="Phillips P.C."/>
        </authorList>
    </citation>
    <scope>NUCLEOTIDE SEQUENCE [LARGE SCALE GENOMIC DNA]</scope>
    <source>
        <strain evidence="2 3">PX506</strain>
        <tissue evidence="2">Whole organism</tissue>
    </source>
</reference>
<name>A0A6A5H064_CAERE</name>
<protein>
    <submittedName>
        <fullName evidence="2">Uncharacterized protein</fullName>
    </submittedName>
</protein>
<feature type="transmembrane region" description="Helical" evidence="1">
    <location>
        <begin position="90"/>
        <end position="108"/>
    </location>
</feature>
<dbReference type="AlphaFoldDB" id="A0A6A5H064"/>
<feature type="transmembrane region" description="Helical" evidence="1">
    <location>
        <begin position="7"/>
        <end position="26"/>
    </location>
</feature>
<keyword evidence="1" id="KW-0472">Membrane</keyword>
<accession>A0A6A5H064</accession>
<feature type="transmembrane region" description="Helical" evidence="1">
    <location>
        <begin position="60"/>
        <end position="78"/>
    </location>
</feature>
<keyword evidence="1" id="KW-1133">Transmembrane helix</keyword>
<evidence type="ECO:0000256" key="1">
    <source>
        <dbReference type="SAM" id="Phobius"/>
    </source>
</evidence>
<dbReference type="GeneID" id="9805343"/>
<dbReference type="RefSeq" id="XP_003099490.2">
    <property type="nucleotide sequence ID" value="XM_003099442.2"/>
</dbReference>
<evidence type="ECO:0000313" key="2">
    <source>
        <dbReference type="EMBL" id="KAF1760717.1"/>
    </source>
</evidence>
<sequence>MDEEYRNTLLSCTQMFLIFSLASIFQVQNFCIQLSGCMMVVYYLVIYWYIFCSERISHRVFNIQAIIFTLFSGIVGHWTVMKTDVSPTDYIFFVGIFLTFVFHCNSMATHYENGRQQDERAGMNAVRGRGRGRRNM</sequence>
<dbReference type="EMBL" id="WUAV01000003">
    <property type="protein sequence ID" value="KAF1760717.1"/>
    <property type="molecule type" value="Genomic_DNA"/>
</dbReference>
<dbReference type="CTD" id="9805343"/>
<dbReference type="Proteomes" id="UP000483820">
    <property type="component" value="Chromosome III"/>
</dbReference>
<comment type="caution">
    <text evidence="2">The sequence shown here is derived from an EMBL/GenBank/DDBJ whole genome shotgun (WGS) entry which is preliminary data.</text>
</comment>
<gene>
    <name evidence="2" type="ORF">GCK72_008966</name>
</gene>
<organism evidence="2 3">
    <name type="scientific">Caenorhabditis remanei</name>
    <name type="common">Caenorhabditis vulgaris</name>
    <dbReference type="NCBI Taxonomy" id="31234"/>
    <lineage>
        <taxon>Eukaryota</taxon>
        <taxon>Metazoa</taxon>
        <taxon>Ecdysozoa</taxon>
        <taxon>Nematoda</taxon>
        <taxon>Chromadorea</taxon>
        <taxon>Rhabditida</taxon>
        <taxon>Rhabditina</taxon>
        <taxon>Rhabditomorpha</taxon>
        <taxon>Rhabditoidea</taxon>
        <taxon>Rhabditidae</taxon>
        <taxon>Peloderinae</taxon>
        <taxon>Caenorhabditis</taxon>
    </lineage>
</organism>
<keyword evidence="1" id="KW-0812">Transmembrane</keyword>
<proteinExistence type="predicted"/>
<dbReference type="KEGG" id="crq:GCK72_008966"/>
<evidence type="ECO:0000313" key="3">
    <source>
        <dbReference type="Proteomes" id="UP000483820"/>
    </source>
</evidence>
<feature type="transmembrane region" description="Helical" evidence="1">
    <location>
        <begin position="32"/>
        <end position="51"/>
    </location>
</feature>